<evidence type="ECO:0000313" key="6">
    <source>
        <dbReference type="Proteomes" id="UP000054859"/>
    </source>
</evidence>
<keyword evidence="1" id="KW-0595">Phospholipid degradation</keyword>
<dbReference type="OrthoDB" id="9804091at2"/>
<keyword evidence="1" id="KW-0479">Metal-binding</keyword>
<keyword evidence="1" id="KW-0460">Magnesium</keyword>
<dbReference type="GO" id="GO:0006655">
    <property type="term" value="P:phosphatidylglycerol biosynthetic process"/>
    <property type="evidence" value="ECO:0007669"/>
    <property type="project" value="UniProtKB-UniPathway"/>
</dbReference>
<sequence length="163" mass="18522">MQMIKLSNKVWQDPIYFLAFGFGSGLMPFAPGTWGTLAAIPFYLLIAHKPWYIYLSFTILAFMAGVYFCAKVTRDVGVHDFSGIVWDEIVGYLFTMFMVPIGIPWMVAGFILFRIFDIWKPQPIRFVDKYVQGGLGIMLDDLLAAIPAWACLQVLVWCFAEIA</sequence>
<gene>
    <name evidence="4" type="primary">pgpA</name>
    <name evidence="4" type="ORF">Lade_0844</name>
    <name evidence="5" type="ORF">NCTC12735_01206</name>
</gene>
<dbReference type="GO" id="GO:0008962">
    <property type="term" value="F:phosphatidylglycerophosphatase activity"/>
    <property type="evidence" value="ECO:0007669"/>
    <property type="project" value="UniProtKB-EC"/>
</dbReference>
<keyword evidence="5" id="KW-0614">Plasmid</keyword>
<accession>A0A0W0R573</accession>
<dbReference type="STRING" id="45056.Lade_0844"/>
<reference evidence="5 7" key="2">
    <citation type="submission" date="2018-12" db="EMBL/GenBank/DDBJ databases">
        <authorList>
            <consortium name="Pathogen Informatics"/>
        </authorList>
    </citation>
    <scope>NUCLEOTIDE SEQUENCE [LARGE SCALE GENOMIC DNA]</scope>
    <source>
        <strain evidence="5 7">NCTC12735</strain>
        <plasmid evidence="7">19</plasmid>
    </source>
</reference>
<dbReference type="EMBL" id="LR134428">
    <property type="protein sequence ID" value="VEH85571.1"/>
    <property type="molecule type" value="Genomic_DNA"/>
</dbReference>
<dbReference type="InterPro" id="IPR007686">
    <property type="entry name" value="YutG/PgpA"/>
</dbReference>
<dbReference type="Proteomes" id="UP000054859">
    <property type="component" value="Unassembled WGS sequence"/>
</dbReference>
<comment type="pathway">
    <text evidence="1">Phospholipid metabolism; phosphatidylglycerol biosynthesis; phosphatidylglycerol from CDP-diacylglycerol: step 2/2.</text>
</comment>
<dbReference type="PANTHER" id="PTHR36305:SF1">
    <property type="entry name" value="PHOSPHATIDYLGLYCEROPHOSPHATASE A"/>
    <property type="match status" value="1"/>
</dbReference>
<feature type="transmembrane region" description="Helical" evidence="2">
    <location>
        <begin position="90"/>
        <end position="116"/>
    </location>
</feature>
<geneLocation type="plasmid" evidence="5 7">
    <name>19</name>
</geneLocation>
<dbReference type="EC" id="3.1.3.27" evidence="1"/>
<feature type="domain" description="YutG/PgpA" evidence="3">
    <location>
        <begin position="18"/>
        <end position="155"/>
    </location>
</feature>
<evidence type="ECO:0000256" key="2">
    <source>
        <dbReference type="SAM" id="Phobius"/>
    </source>
</evidence>
<dbReference type="AlphaFoldDB" id="A0A0W0R573"/>
<dbReference type="GO" id="GO:0046872">
    <property type="term" value="F:metal ion binding"/>
    <property type="evidence" value="ECO:0007669"/>
    <property type="project" value="UniProtKB-KW"/>
</dbReference>
<keyword evidence="1 5" id="KW-0378">Hydrolase</keyword>
<dbReference type="InterPro" id="IPR026037">
    <property type="entry name" value="PgpA"/>
</dbReference>
<dbReference type="GO" id="GO:0005886">
    <property type="term" value="C:plasma membrane"/>
    <property type="evidence" value="ECO:0007669"/>
    <property type="project" value="UniProtKB-SubCell"/>
</dbReference>
<keyword evidence="1" id="KW-0997">Cell inner membrane</keyword>
<dbReference type="PIRSF" id="PIRSF006162">
    <property type="entry name" value="PgpA"/>
    <property type="match status" value="1"/>
</dbReference>
<dbReference type="Proteomes" id="UP000281170">
    <property type="component" value="Plasmid 19"/>
</dbReference>
<keyword evidence="1" id="KW-1208">Phospholipid metabolism</keyword>
<feature type="transmembrane region" description="Helical" evidence="2">
    <location>
        <begin position="51"/>
        <end position="70"/>
    </location>
</feature>
<dbReference type="RefSeq" id="WP_058461885.1">
    <property type="nucleotide sequence ID" value="NZ_CAAAHS010000005.1"/>
</dbReference>
<dbReference type="PATRIC" id="fig|45056.6.peg.874"/>
<keyword evidence="1" id="KW-0443">Lipid metabolism</keyword>
<dbReference type="PANTHER" id="PTHR36305">
    <property type="entry name" value="PHOSPHATIDYLGLYCEROPHOSPHATASE A"/>
    <property type="match status" value="1"/>
</dbReference>
<keyword evidence="2" id="KW-1133">Transmembrane helix</keyword>
<evidence type="ECO:0000313" key="5">
    <source>
        <dbReference type="EMBL" id="VEH85571.1"/>
    </source>
</evidence>
<protein>
    <recommendedName>
        <fullName evidence="1">Phosphatidylglycerophosphatase A</fullName>
        <ecNumber evidence="1">3.1.3.27</ecNumber>
    </recommendedName>
    <alternativeName>
        <fullName evidence="1">Phosphatidylglycerolphosphate phosphatase A</fullName>
    </alternativeName>
</protein>
<evidence type="ECO:0000259" key="3">
    <source>
        <dbReference type="Pfam" id="PF04608"/>
    </source>
</evidence>
<dbReference type="Pfam" id="PF04608">
    <property type="entry name" value="PgpA"/>
    <property type="match status" value="1"/>
</dbReference>
<keyword evidence="1 2" id="KW-0812">Transmembrane</keyword>
<dbReference type="EMBL" id="LNKA01000001">
    <property type="protein sequence ID" value="KTC66186.1"/>
    <property type="molecule type" value="Genomic_DNA"/>
</dbReference>
<comment type="catalytic activity">
    <reaction evidence="1">
        <text>a 1,2-diacyl-sn-glycero-3-phospho-(1'-sn-glycero-3'-phosphate) + H2O = a 1,2-diacyl-sn-glycero-3-phospho-(1'-sn-glycerol) + phosphate</text>
        <dbReference type="Rhea" id="RHEA:33751"/>
        <dbReference type="ChEBI" id="CHEBI:15377"/>
        <dbReference type="ChEBI" id="CHEBI:43474"/>
        <dbReference type="ChEBI" id="CHEBI:60110"/>
        <dbReference type="ChEBI" id="CHEBI:64716"/>
        <dbReference type="EC" id="3.1.3.27"/>
    </reaction>
</comment>
<dbReference type="GO" id="GO:0009395">
    <property type="term" value="P:phospholipid catabolic process"/>
    <property type="evidence" value="ECO:0007669"/>
    <property type="project" value="UniProtKB-KW"/>
</dbReference>
<dbReference type="InterPro" id="IPR036681">
    <property type="entry name" value="PgpA-like_sf"/>
</dbReference>
<name>A0A0W0R573_9GAMM</name>
<evidence type="ECO:0000313" key="7">
    <source>
        <dbReference type="Proteomes" id="UP000281170"/>
    </source>
</evidence>
<keyword evidence="1" id="KW-0442">Lipid degradation</keyword>
<comment type="subcellular location">
    <subcellularLocation>
        <location evidence="1">Cell inner membrane</location>
        <topology evidence="1">Multi-pass membrane protein</topology>
    </subcellularLocation>
</comment>
<dbReference type="SUPFAM" id="SSF101307">
    <property type="entry name" value="YutG-like"/>
    <property type="match status" value="1"/>
</dbReference>
<keyword evidence="1" id="KW-1003">Cell membrane</keyword>
<dbReference type="KEGG" id="ladl:NCTC12735_01206"/>
<keyword evidence="6" id="KW-1185">Reference proteome</keyword>
<comment type="function">
    <text evidence="1">Lipid phosphatase which dephosphorylates phosphatidylglycerophosphate (PGP) to phosphatidylglycerol (PG).</text>
</comment>
<proteinExistence type="predicted"/>
<feature type="transmembrane region" description="Helical" evidence="2">
    <location>
        <begin position="15"/>
        <end position="44"/>
    </location>
</feature>
<comment type="cofactor">
    <cofactor evidence="1">
        <name>Mg(2+)</name>
        <dbReference type="ChEBI" id="CHEBI:18420"/>
    </cofactor>
</comment>
<evidence type="ECO:0000313" key="4">
    <source>
        <dbReference type="EMBL" id="KTC66186.1"/>
    </source>
</evidence>
<keyword evidence="1 2" id="KW-0472">Membrane</keyword>
<dbReference type="CDD" id="cd06971">
    <property type="entry name" value="PgpA"/>
    <property type="match status" value="1"/>
</dbReference>
<dbReference type="UniPathway" id="UPA00084">
    <property type="reaction ID" value="UER00504"/>
</dbReference>
<organism evidence="4 6">
    <name type="scientific">Legionella adelaidensis</name>
    <dbReference type="NCBI Taxonomy" id="45056"/>
    <lineage>
        <taxon>Bacteria</taxon>
        <taxon>Pseudomonadati</taxon>
        <taxon>Pseudomonadota</taxon>
        <taxon>Gammaproteobacteria</taxon>
        <taxon>Legionellales</taxon>
        <taxon>Legionellaceae</taxon>
        <taxon>Legionella</taxon>
    </lineage>
</organism>
<evidence type="ECO:0000256" key="1">
    <source>
        <dbReference type="PIRNR" id="PIRNR006162"/>
    </source>
</evidence>
<reference evidence="4 6" key="1">
    <citation type="submission" date="2015-11" db="EMBL/GenBank/DDBJ databases">
        <title>Identification of large and diverse effector repertoires of 38 Legionella species.</title>
        <authorList>
            <person name="Burstein D."/>
            <person name="Amaro F."/>
            <person name="Zusman T."/>
            <person name="Lifshitz Z."/>
            <person name="Cohen O."/>
            <person name="Gilbert J.A."/>
            <person name="Pupko T."/>
            <person name="Shuman H.A."/>
            <person name="Segal G."/>
        </authorList>
    </citation>
    <scope>NUCLEOTIDE SEQUENCE [LARGE SCALE GENOMIC DNA]</scope>
    <source>
        <strain evidence="4 6">1762-AUS-E</strain>
    </source>
</reference>